<feature type="compositionally biased region" description="Low complexity" evidence="5">
    <location>
        <begin position="75"/>
        <end position="95"/>
    </location>
</feature>
<keyword evidence="4" id="KW-0175">Coiled coil</keyword>
<evidence type="ECO:0000259" key="6">
    <source>
        <dbReference type="Pfam" id="PF15908"/>
    </source>
</evidence>
<dbReference type="PANTHER" id="PTHR18956">
    <property type="entry name" value="HYALURONAN MEDIATED MOTILITY RECEPTOR"/>
    <property type="match status" value="1"/>
</dbReference>
<feature type="region of interest" description="Disordered" evidence="5">
    <location>
        <begin position="773"/>
        <end position="796"/>
    </location>
</feature>
<proteinExistence type="predicted"/>
<dbReference type="InterPro" id="IPR026203">
    <property type="entry name" value="IHABP"/>
</dbReference>
<feature type="region of interest" description="Disordered" evidence="5">
    <location>
        <begin position="1227"/>
        <end position="1269"/>
    </location>
</feature>
<feature type="region of interest" description="Disordered" evidence="5">
    <location>
        <begin position="75"/>
        <end position="129"/>
    </location>
</feature>
<keyword evidence="2" id="KW-0963">Cytoplasm</keyword>
<reference evidence="7" key="1">
    <citation type="submission" date="2023-10" db="EMBL/GenBank/DDBJ databases">
        <title>Genome assemblies of two species of porcelain crab, Petrolisthes cinctipes and Petrolisthes manimaculis (Anomura: Porcellanidae).</title>
        <authorList>
            <person name="Angst P."/>
        </authorList>
    </citation>
    <scope>NUCLEOTIDE SEQUENCE</scope>
    <source>
        <strain evidence="7">PB745_01</strain>
        <tissue evidence="7">Gill</tissue>
    </source>
</reference>
<evidence type="ECO:0000313" key="8">
    <source>
        <dbReference type="Proteomes" id="UP001286313"/>
    </source>
</evidence>
<organism evidence="7 8">
    <name type="scientific">Petrolisthes cinctipes</name>
    <name type="common">Flat porcelain crab</name>
    <dbReference type="NCBI Taxonomy" id="88211"/>
    <lineage>
        <taxon>Eukaryota</taxon>
        <taxon>Metazoa</taxon>
        <taxon>Ecdysozoa</taxon>
        <taxon>Arthropoda</taxon>
        <taxon>Crustacea</taxon>
        <taxon>Multicrustacea</taxon>
        <taxon>Malacostraca</taxon>
        <taxon>Eumalacostraca</taxon>
        <taxon>Eucarida</taxon>
        <taxon>Decapoda</taxon>
        <taxon>Pleocyemata</taxon>
        <taxon>Anomura</taxon>
        <taxon>Galatheoidea</taxon>
        <taxon>Porcellanidae</taxon>
        <taxon>Petrolisthes</taxon>
    </lineage>
</organism>
<feature type="compositionally biased region" description="Low complexity" evidence="5">
    <location>
        <begin position="106"/>
        <end position="117"/>
    </location>
</feature>
<gene>
    <name evidence="7" type="ORF">Pcinc_038537</name>
</gene>
<feature type="coiled-coil region" evidence="4">
    <location>
        <begin position="213"/>
        <end position="355"/>
    </location>
</feature>
<evidence type="ECO:0000313" key="7">
    <source>
        <dbReference type="EMBL" id="KAK3855033.1"/>
    </source>
</evidence>
<feature type="compositionally biased region" description="Polar residues" evidence="5">
    <location>
        <begin position="198"/>
        <end position="208"/>
    </location>
</feature>
<comment type="subcellular location">
    <subcellularLocation>
        <location evidence="1">Cytoplasm</location>
        <location evidence="1">Cytoskeleton</location>
        <location evidence="1">Spindle</location>
    </subcellularLocation>
</comment>
<keyword evidence="8" id="KW-1185">Reference proteome</keyword>
<dbReference type="Proteomes" id="UP001286313">
    <property type="component" value="Unassembled WGS sequence"/>
</dbReference>
<evidence type="ECO:0000256" key="1">
    <source>
        <dbReference type="ARBA" id="ARBA00004186"/>
    </source>
</evidence>
<feature type="compositionally biased region" description="Polar residues" evidence="5">
    <location>
        <begin position="165"/>
        <end position="178"/>
    </location>
</feature>
<dbReference type="AlphaFoldDB" id="A0AAE1BRC0"/>
<keyword evidence="3" id="KW-0206">Cytoskeleton</keyword>
<dbReference type="PANTHER" id="PTHR18956:SF6">
    <property type="entry name" value="HYALURONAN MEDIATED MOTILITY RECEPTOR"/>
    <property type="match status" value="1"/>
</dbReference>
<evidence type="ECO:0000256" key="4">
    <source>
        <dbReference type="SAM" id="Coils"/>
    </source>
</evidence>
<sequence>MFSKAKIERFNEEVGCAPPPTAYNPKAKDGARIAVTLEKSERWKNVQQLTPGPGAYSASSLPFVSPMKKHSVSSSRLNSSTVSTSSNGSATSNAVFLSPPKARALSRSQSSRGVRGSATGEHTNREAGEQLRERIHELTLERDHMKTLISQLESQLVVLRGESGAKNTQDAATVTSSDNSEHLDGVFDSPGRGRKKQSTPCTSPSQQGGELEVKVLQEQLDATMKELTHAQQTISTLTDERSGLQLQLKQLEESGENGSLSEEAVVSLKEELSHLTQLRDNLEASLYSKEDLIAELQLQLDEVVAEATSSYFKAQQEESRLHSLQQKLQVSLRERNEAEGRVRNLVVRYEGLMKEQEQQKCQYNEVIAKKDIEIKLLNASLGNLNSRIMEYETTISSLEDEVGRVPVLEGTVSELSLAAKERELTDTMHQEELNSRYHEVSQLEETIRELETNLAAAKAEKDDLTTRLKTAVAEKTTITTKLQEATTEREQLATTLDLERKRMKGLETEVKEKEVVQQFLEKEMCAREAELAESSRKLREVEAQLETTRGVALDLQQEAEAQLNQVLTLKATLSAKEYEIDAKSELISTLQEEMNYKHSETTVLQEKYENQMSTTEQVEEMLTCKEEQMLSILDELENIRGKLRNREDNLCSLQDRVTELETTNRQLEEKIVELMAEISDREAQHISRTTCLESEVEELGVKYSEALLDQEATRRVLGHTTEQLEQERLVRDGTEGELQTMKEEHQALETNMRDLVQKYTSLEDALACEEAENRDLEERLEREVSGAREEAATAQREVDSLTTTNNGFCTQITQLKIDMRKKCDAVEEMQQCIESLREERQHLTNLRDNLEVTVEARDETIAQLQLHSANTQREAEEERVVLRSRLADLDNHLKETQEEVDAKTAKIRELEDRVASLEEENLKQSKCYGQQLEEKTEMTTQLTAKLEDFTRQYDGYKDQLKNLETSLLDKTTEFDTHKIEMAASLETTSNKLKQEVEEVKKSRDLLNDTLTNTQGQLATLQQELEEKNTTLKKQQKQVDDLHRRGKELTKGKEMADKTISQLQENLNTTRQKLARLEECMSEEVSAEVSQLTQEWNRERQDLITTNTQLKEELNSWKSKFLHLEKIIEPFRDQLDAYEVEKTSLMERSSAAKEEVDKLSQQYAQLLGHQNHKQKIHHVLKLKKENGQLKEEVYKLRQEGEKQRKMVRRLEDKMRLCGSTARLNATTHSLGDKENSSTSFLSASTTSLAPPSPVMAASTPLRSSNRPHRL</sequence>
<name>A0AAE1BRC0_PETCI</name>
<feature type="region of interest" description="Disordered" evidence="5">
    <location>
        <begin position="163"/>
        <end position="209"/>
    </location>
</feature>
<comment type="caution">
    <text evidence="7">The sequence shown here is derived from an EMBL/GenBank/DDBJ whole genome shotgun (WGS) entry which is preliminary data.</text>
</comment>
<feature type="domain" description="Hyaluronan-mediated motility receptor C-terminal" evidence="6">
    <location>
        <begin position="1092"/>
        <end position="1235"/>
    </location>
</feature>
<feature type="coiled-coil region" evidence="4">
    <location>
        <begin position="433"/>
        <end position="558"/>
    </location>
</feature>
<evidence type="ECO:0000256" key="2">
    <source>
        <dbReference type="ARBA" id="ARBA00022490"/>
    </source>
</evidence>
<feature type="coiled-coil region" evidence="4">
    <location>
        <begin position="657"/>
        <end position="684"/>
    </location>
</feature>
<feature type="compositionally biased region" description="Low complexity" evidence="5">
    <location>
        <begin position="1235"/>
        <end position="1248"/>
    </location>
</feature>
<dbReference type="GO" id="GO:0005540">
    <property type="term" value="F:hyaluronic acid binding"/>
    <property type="evidence" value="ECO:0007669"/>
    <property type="project" value="InterPro"/>
</dbReference>
<dbReference type="EMBL" id="JAWQEG010006375">
    <property type="protein sequence ID" value="KAK3855033.1"/>
    <property type="molecule type" value="Genomic_DNA"/>
</dbReference>
<dbReference type="GO" id="GO:0005819">
    <property type="term" value="C:spindle"/>
    <property type="evidence" value="ECO:0007669"/>
    <property type="project" value="UniProtKB-SubCell"/>
</dbReference>
<dbReference type="InterPro" id="IPR031794">
    <property type="entry name" value="HMMR_C"/>
</dbReference>
<evidence type="ECO:0000256" key="3">
    <source>
        <dbReference type="ARBA" id="ARBA00023212"/>
    </source>
</evidence>
<dbReference type="Pfam" id="PF15908">
    <property type="entry name" value="HMMR_C"/>
    <property type="match status" value="1"/>
</dbReference>
<evidence type="ECO:0000256" key="5">
    <source>
        <dbReference type="SAM" id="MobiDB-lite"/>
    </source>
</evidence>
<accession>A0AAE1BRC0</accession>
<protein>
    <recommendedName>
        <fullName evidence="6">Hyaluronan-mediated motility receptor C-terminal domain-containing protein</fullName>
    </recommendedName>
</protein>